<feature type="domain" description="LysM" evidence="3">
    <location>
        <begin position="401"/>
        <end position="445"/>
    </location>
</feature>
<dbReference type="PANTHER" id="PTHR33734:SF22">
    <property type="entry name" value="MEMBRANE-BOUND LYTIC MUREIN TRANSGLYCOSYLASE D"/>
    <property type="match status" value="1"/>
</dbReference>
<evidence type="ECO:0000259" key="3">
    <source>
        <dbReference type="PROSITE" id="PS51782"/>
    </source>
</evidence>
<gene>
    <name evidence="4" type="ORF">ETSY2_44010</name>
</gene>
<feature type="signal peptide" evidence="2">
    <location>
        <begin position="1"/>
        <end position="30"/>
    </location>
</feature>
<comment type="similarity">
    <text evidence="1">Belongs to the transglycosylase Slt family.</text>
</comment>
<dbReference type="GO" id="GO:0008933">
    <property type="term" value="F:peptidoglycan lytic transglycosylase activity"/>
    <property type="evidence" value="ECO:0007669"/>
    <property type="project" value="InterPro"/>
</dbReference>
<feature type="chain" id="PRO_5004845896" description="LysM domain-containing protein" evidence="2">
    <location>
        <begin position="31"/>
        <end position="558"/>
    </location>
</feature>
<dbReference type="CDD" id="cd16894">
    <property type="entry name" value="MltD-like"/>
    <property type="match status" value="1"/>
</dbReference>
<feature type="domain" description="LysM" evidence="3">
    <location>
        <begin position="505"/>
        <end position="549"/>
    </location>
</feature>
<sequence>MDHRWPSVSGRFSLCLGGLLLLLWTASLQAHEPQPHALPVPKALKRHIDFWTHIFTAIDGHGGVLHDADDLGVIYHTFGHLPASSHQRQDVIDRQRQHYRLLLSALAGNGGKAGNEDEQRMLALFDSPPSVERLRQASENIRFQRGVRDQFVRGLERSGTYLPVIRRIFKEAKLPNALTWLPLLESSFHPRAYSKAGAAGLWQFTRGTGRIYLTIDEAVDERFDIHRASVAAARLLRDNYARLGTWPLAITAYNHGAWGMLKAVAKLKTKDFGTIVRQYRSPSFGFASRNFYAEFLAVLDVVNRRDHFFPNIKARAPEPTHALKLNAYVALSTLETYLGLDRRDMADWNASLRRSVRETYLRIPKGYILRIPQHLMKQPELRARWAAVPRRLRFKAQLQPRTYRTRRGDTLSAIAARAGVSVRTLARQNRLRPPYRIRAGKVLRLPYHAVTQAQYRVQPGDMLSSIAERVVATVSTLAKLNRLKRPYRLRVGQVLQVPRLDTQTRGYWVFRGETLSSIAKRNGTTVAALAALNDVKPSAVIRAGQILRLPRLQMTSRR</sequence>
<dbReference type="PATRIC" id="fig|1429439.4.peg.7351"/>
<dbReference type="GO" id="GO:0016020">
    <property type="term" value="C:membrane"/>
    <property type="evidence" value="ECO:0007669"/>
    <property type="project" value="InterPro"/>
</dbReference>
<dbReference type="InterPro" id="IPR008258">
    <property type="entry name" value="Transglycosylase_SLT_dom_1"/>
</dbReference>
<dbReference type="PROSITE" id="PS51782">
    <property type="entry name" value="LYSM"/>
    <property type="match status" value="3"/>
</dbReference>
<dbReference type="SUPFAM" id="SSF54106">
    <property type="entry name" value="LysM domain"/>
    <property type="match status" value="3"/>
</dbReference>
<comment type="caution">
    <text evidence="4">The sequence shown here is derived from an EMBL/GenBank/DDBJ whole genome shotgun (WGS) entry which is preliminary data.</text>
</comment>
<dbReference type="Pfam" id="PF01476">
    <property type="entry name" value="LysM"/>
    <property type="match status" value="3"/>
</dbReference>
<evidence type="ECO:0000313" key="4">
    <source>
        <dbReference type="EMBL" id="ETW97748.1"/>
    </source>
</evidence>
<protein>
    <recommendedName>
        <fullName evidence="3">LysM domain-containing protein</fullName>
    </recommendedName>
</protein>
<keyword evidence="5" id="KW-1185">Reference proteome</keyword>
<dbReference type="InterPro" id="IPR023346">
    <property type="entry name" value="Lysozyme-like_dom_sf"/>
</dbReference>
<dbReference type="Gene3D" id="1.10.530.10">
    <property type="match status" value="1"/>
</dbReference>
<dbReference type="CDD" id="cd00118">
    <property type="entry name" value="LysM"/>
    <property type="match status" value="3"/>
</dbReference>
<proteinExistence type="inferred from homology"/>
<dbReference type="InterPro" id="IPR000189">
    <property type="entry name" value="Transglyc_AS"/>
</dbReference>
<organism evidence="4 5">
    <name type="scientific">Candidatus Entotheonella gemina</name>
    <dbReference type="NCBI Taxonomy" id="1429439"/>
    <lineage>
        <taxon>Bacteria</taxon>
        <taxon>Pseudomonadati</taxon>
        <taxon>Nitrospinota/Tectimicrobiota group</taxon>
        <taxon>Candidatus Tectimicrobiota</taxon>
        <taxon>Candidatus Entotheonellia</taxon>
        <taxon>Candidatus Entotheonellales</taxon>
        <taxon>Candidatus Entotheonellaceae</taxon>
        <taxon>Candidatus Entotheonella</taxon>
    </lineage>
</organism>
<dbReference type="SMART" id="SM00257">
    <property type="entry name" value="LysM"/>
    <property type="match status" value="3"/>
</dbReference>
<keyword evidence="2" id="KW-0732">Signal</keyword>
<dbReference type="Proteomes" id="UP000019140">
    <property type="component" value="Unassembled WGS sequence"/>
</dbReference>
<feature type="domain" description="LysM" evidence="3">
    <location>
        <begin position="453"/>
        <end position="497"/>
    </location>
</feature>
<dbReference type="EMBL" id="AZHX01002019">
    <property type="protein sequence ID" value="ETW97748.1"/>
    <property type="molecule type" value="Genomic_DNA"/>
</dbReference>
<evidence type="ECO:0000256" key="2">
    <source>
        <dbReference type="SAM" id="SignalP"/>
    </source>
</evidence>
<dbReference type="PANTHER" id="PTHR33734">
    <property type="entry name" value="LYSM DOMAIN-CONTAINING GPI-ANCHORED PROTEIN 2"/>
    <property type="match status" value="1"/>
</dbReference>
<dbReference type="PROSITE" id="PS00922">
    <property type="entry name" value="TRANSGLYCOSYLASE"/>
    <property type="match status" value="1"/>
</dbReference>
<dbReference type="Pfam" id="PF01464">
    <property type="entry name" value="SLT"/>
    <property type="match status" value="1"/>
</dbReference>
<evidence type="ECO:0000313" key="5">
    <source>
        <dbReference type="Proteomes" id="UP000019140"/>
    </source>
</evidence>
<dbReference type="InterPro" id="IPR036779">
    <property type="entry name" value="LysM_dom_sf"/>
</dbReference>
<dbReference type="Gene3D" id="3.10.350.10">
    <property type="entry name" value="LysM domain"/>
    <property type="match status" value="3"/>
</dbReference>
<dbReference type="AlphaFoldDB" id="W4LI09"/>
<dbReference type="GO" id="GO:0000270">
    <property type="term" value="P:peptidoglycan metabolic process"/>
    <property type="evidence" value="ECO:0007669"/>
    <property type="project" value="InterPro"/>
</dbReference>
<name>W4LI09_9BACT</name>
<dbReference type="HOGENOM" id="CLU_027327_0_0_7"/>
<dbReference type="InterPro" id="IPR018392">
    <property type="entry name" value="LysM"/>
</dbReference>
<evidence type="ECO:0000256" key="1">
    <source>
        <dbReference type="ARBA" id="ARBA00007734"/>
    </source>
</evidence>
<dbReference type="SUPFAM" id="SSF53955">
    <property type="entry name" value="Lysozyme-like"/>
    <property type="match status" value="1"/>
</dbReference>
<accession>W4LI09</accession>
<reference evidence="4 5" key="1">
    <citation type="journal article" date="2014" name="Nature">
        <title>An environmental bacterial taxon with a large and distinct metabolic repertoire.</title>
        <authorList>
            <person name="Wilson M.C."/>
            <person name="Mori T."/>
            <person name="Ruckert C."/>
            <person name="Uria A.R."/>
            <person name="Helf M.J."/>
            <person name="Takada K."/>
            <person name="Gernert C."/>
            <person name="Steffens U.A."/>
            <person name="Heycke N."/>
            <person name="Schmitt S."/>
            <person name="Rinke C."/>
            <person name="Helfrich E.J."/>
            <person name="Brachmann A.O."/>
            <person name="Gurgui C."/>
            <person name="Wakimoto T."/>
            <person name="Kracht M."/>
            <person name="Crusemann M."/>
            <person name="Hentschel U."/>
            <person name="Abe I."/>
            <person name="Matsunaga S."/>
            <person name="Kalinowski J."/>
            <person name="Takeyama H."/>
            <person name="Piel J."/>
        </authorList>
    </citation>
    <scope>NUCLEOTIDE SEQUENCE [LARGE SCALE GENOMIC DNA]</scope>
    <source>
        <strain evidence="5">TSY2</strain>
    </source>
</reference>